<organism evidence="2">
    <name type="scientific">bioreactor metagenome</name>
    <dbReference type="NCBI Taxonomy" id="1076179"/>
    <lineage>
        <taxon>unclassified sequences</taxon>
        <taxon>metagenomes</taxon>
        <taxon>ecological metagenomes</taxon>
    </lineage>
</organism>
<feature type="region of interest" description="Disordered" evidence="1">
    <location>
        <begin position="1"/>
        <end position="24"/>
    </location>
</feature>
<sequence>MNKYNVGAMRLPDSNKMKAHRKGLHEDPDYLSRLLEINSEKLERQKKAAERTLLDVL</sequence>
<protein>
    <submittedName>
        <fullName evidence="2">Uncharacterized protein</fullName>
    </submittedName>
</protein>
<reference evidence="2" key="1">
    <citation type="submission" date="2019-08" db="EMBL/GenBank/DDBJ databases">
        <authorList>
            <person name="Kucharzyk K."/>
            <person name="Murdoch R.W."/>
            <person name="Higgins S."/>
            <person name="Loffler F."/>
        </authorList>
    </citation>
    <scope>NUCLEOTIDE SEQUENCE</scope>
</reference>
<dbReference type="AlphaFoldDB" id="A0A645EY14"/>
<dbReference type="EMBL" id="VSSQ01052264">
    <property type="protein sequence ID" value="MPN06360.1"/>
    <property type="molecule type" value="Genomic_DNA"/>
</dbReference>
<comment type="caution">
    <text evidence="2">The sequence shown here is derived from an EMBL/GenBank/DDBJ whole genome shotgun (WGS) entry which is preliminary data.</text>
</comment>
<evidence type="ECO:0000313" key="2">
    <source>
        <dbReference type="EMBL" id="MPN06360.1"/>
    </source>
</evidence>
<name>A0A645EY14_9ZZZZ</name>
<evidence type="ECO:0000256" key="1">
    <source>
        <dbReference type="SAM" id="MobiDB-lite"/>
    </source>
</evidence>
<accession>A0A645EY14</accession>
<proteinExistence type="predicted"/>
<gene>
    <name evidence="2" type="ORF">SDC9_153616</name>
</gene>